<keyword evidence="4" id="KW-0284">Flavonoid biosynthesis</keyword>
<dbReference type="Pfam" id="PF00195">
    <property type="entry name" value="Chal_sti_synt_N"/>
    <property type="match status" value="1"/>
</dbReference>
<dbReference type="Pfam" id="PF00685">
    <property type="entry name" value="Sulfotransfer_1"/>
    <property type="match status" value="1"/>
</dbReference>
<dbReference type="Gene3D" id="3.40.50.300">
    <property type="entry name" value="P-loop containing nucleotide triphosphate hydrolases"/>
    <property type="match status" value="1"/>
</dbReference>
<accession>A0A5J9WW29</accession>
<dbReference type="SUPFAM" id="SSF52540">
    <property type="entry name" value="P-loop containing nucleoside triphosphate hydrolases"/>
    <property type="match status" value="1"/>
</dbReference>
<comment type="similarity">
    <text evidence="6">Belongs to the sulfotransferase 1 family.</text>
</comment>
<organism evidence="9 10">
    <name type="scientific">Eragrostis curvula</name>
    <name type="common">weeping love grass</name>
    <dbReference type="NCBI Taxonomy" id="38414"/>
    <lineage>
        <taxon>Eukaryota</taxon>
        <taxon>Viridiplantae</taxon>
        <taxon>Streptophyta</taxon>
        <taxon>Embryophyta</taxon>
        <taxon>Tracheophyta</taxon>
        <taxon>Spermatophyta</taxon>
        <taxon>Magnoliopsida</taxon>
        <taxon>Liliopsida</taxon>
        <taxon>Poales</taxon>
        <taxon>Poaceae</taxon>
        <taxon>PACMAD clade</taxon>
        <taxon>Chloridoideae</taxon>
        <taxon>Eragrostideae</taxon>
        <taxon>Eragrostidinae</taxon>
        <taxon>Eragrostis</taxon>
    </lineage>
</organism>
<evidence type="ECO:0000256" key="4">
    <source>
        <dbReference type="ARBA" id="ARBA00023241"/>
    </source>
</evidence>
<dbReference type="GO" id="GO:0016747">
    <property type="term" value="F:acyltransferase activity, transferring groups other than amino-acyl groups"/>
    <property type="evidence" value="ECO:0007669"/>
    <property type="project" value="InterPro"/>
</dbReference>
<evidence type="ECO:0000256" key="6">
    <source>
        <dbReference type="RuleBase" id="RU361155"/>
    </source>
</evidence>
<evidence type="ECO:0000256" key="5">
    <source>
        <dbReference type="ARBA" id="ARBA00023315"/>
    </source>
</evidence>
<proteinExistence type="inferred from homology"/>
<dbReference type="PANTHER" id="PTHR11877">
    <property type="entry name" value="HYDROXYMETHYLGLUTARYL-COA SYNTHASE"/>
    <property type="match status" value="1"/>
</dbReference>
<keyword evidence="3 6" id="KW-0808">Transferase</keyword>
<dbReference type="SUPFAM" id="SSF53901">
    <property type="entry name" value="Thiolase-like"/>
    <property type="match status" value="1"/>
</dbReference>
<dbReference type="InterPro" id="IPR016039">
    <property type="entry name" value="Thiolase-like"/>
</dbReference>
<evidence type="ECO:0000259" key="8">
    <source>
        <dbReference type="Pfam" id="PF00685"/>
    </source>
</evidence>
<dbReference type="InterPro" id="IPR027417">
    <property type="entry name" value="P-loop_NTPase"/>
</dbReference>
<keyword evidence="10" id="KW-1185">Reference proteome</keyword>
<dbReference type="Proteomes" id="UP000324897">
    <property type="component" value="Chromosome 6"/>
</dbReference>
<dbReference type="OrthoDB" id="785698at2759"/>
<feature type="domain" description="Chalcone/stilbene synthase N-terminal" evidence="7">
    <location>
        <begin position="2"/>
        <end position="69"/>
    </location>
</feature>
<dbReference type="PANTHER" id="PTHR11877:SF14">
    <property type="entry name" value="CHALCONE SYNTHASE"/>
    <property type="match status" value="1"/>
</dbReference>
<dbReference type="GO" id="GO:0009813">
    <property type="term" value="P:flavonoid biosynthetic process"/>
    <property type="evidence" value="ECO:0007669"/>
    <property type="project" value="UniProtKB-KW"/>
</dbReference>
<dbReference type="InterPro" id="IPR000863">
    <property type="entry name" value="Sulfotransferase_dom"/>
</dbReference>
<comment type="function">
    <text evidence="1">The primary product of this enzyme is 4,2',4',6'-tetrahydroxychalcone (also termed naringenin-chalcone or chalcone) which can under specific conditions spontaneously isomerize into naringenin.</text>
</comment>
<feature type="non-terminal residue" evidence="9">
    <location>
        <position position="245"/>
    </location>
</feature>
<dbReference type="InterPro" id="IPR001099">
    <property type="entry name" value="Chalcone/stilbene_synt_N"/>
</dbReference>
<keyword evidence="5" id="KW-0012">Acyltransferase</keyword>
<evidence type="ECO:0000313" key="9">
    <source>
        <dbReference type="EMBL" id="TVU51390.1"/>
    </source>
</evidence>
<feature type="non-terminal residue" evidence="9">
    <location>
        <position position="1"/>
    </location>
</feature>
<evidence type="ECO:0000256" key="2">
    <source>
        <dbReference type="ARBA" id="ARBA00004966"/>
    </source>
</evidence>
<gene>
    <name evidence="9" type="ORF">EJB05_02818</name>
</gene>
<dbReference type="AlphaFoldDB" id="A0A5J9WW29"/>
<reference evidence="9 10" key="1">
    <citation type="journal article" date="2019" name="Sci. Rep.">
        <title>A high-quality genome of Eragrostis curvula grass provides insights into Poaceae evolution and supports new strategies to enhance forage quality.</title>
        <authorList>
            <person name="Carballo J."/>
            <person name="Santos B.A.C.M."/>
            <person name="Zappacosta D."/>
            <person name="Garbus I."/>
            <person name="Selva J.P."/>
            <person name="Gallo C.A."/>
            <person name="Diaz A."/>
            <person name="Albertini E."/>
            <person name="Caccamo M."/>
            <person name="Echenique V."/>
        </authorList>
    </citation>
    <scope>NUCLEOTIDE SEQUENCE [LARGE SCALE GENOMIC DNA]</scope>
    <source>
        <strain evidence="10">cv. Victoria</strain>
        <tissue evidence="9">Leaf</tissue>
    </source>
</reference>
<sequence>MLLHRCFAGDTVLHVAKDLAKNNRGTLVLVMCSEITTVKFQGPSKTNLDSLVSQALFGNIATAVIVGADDNPDRATGERPLFWLVSAAQTIVPGSEGAIDGHLREEGLTFYLLKDEDMMCEPAKYVVLLAEFLGVPFTETFENLSCFNQNGVIPRSGNYIIEKSVFFRKGKVGDWMNHITQEMGRKLDQIFEEKLKGSGLTMYGYYFKIRVLSSANRIDRTSGRQRALARCLMKEERYKYVVIRK</sequence>
<dbReference type="Gramene" id="TVU51390">
    <property type="protein sequence ID" value="TVU51390"/>
    <property type="gene ID" value="EJB05_02818"/>
</dbReference>
<name>A0A5J9WW29_9POAL</name>
<comment type="caution">
    <text evidence="9">The sequence shown here is derived from an EMBL/GenBank/DDBJ whole genome shotgun (WGS) entry which is preliminary data.</text>
</comment>
<dbReference type="GO" id="GO:0030639">
    <property type="term" value="P:polyketide biosynthetic process"/>
    <property type="evidence" value="ECO:0007669"/>
    <property type="project" value="TreeGrafter"/>
</dbReference>
<dbReference type="EC" id="2.8.2.-" evidence="6"/>
<evidence type="ECO:0000259" key="7">
    <source>
        <dbReference type="Pfam" id="PF00195"/>
    </source>
</evidence>
<comment type="pathway">
    <text evidence="2">Secondary metabolite biosynthesis; flavonoid biosynthesis.</text>
</comment>
<evidence type="ECO:0000313" key="10">
    <source>
        <dbReference type="Proteomes" id="UP000324897"/>
    </source>
</evidence>
<dbReference type="InterPro" id="IPR011141">
    <property type="entry name" value="Polyketide_synthase_type-III"/>
</dbReference>
<dbReference type="Gene3D" id="3.40.47.10">
    <property type="match status" value="1"/>
</dbReference>
<evidence type="ECO:0000256" key="3">
    <source>
        <dbReference type="ARBA" id="ARBA00022679"/>
    </source>
</evidence>
<feature type="domain" description="Sulfotransferase" evidence="8">
    <location>
        <begin position="110"/>
        <end position="199"/>
    </location>
</feature>
<evidence type="ECO:0000256" key="1">
    <source>
        <dbReference type="ARBA" id="ARBA00002969"/>
    </source>
</evidence>
<dbReference type="GO" id="GO:0008146">
    <property type="term" value="F:sulfotransferase activity"/>
    <property type="evidence" value="ECO:0007669"/>
    <property type="project" value="InterPro"/>
</dbReference>
<protein>
    <recommendedName>
        <fullName evidence="6">Sulfotransferase</fullName>
        <ecNumber evidence="6">2.8.2.-</ecNumber>
    </recommendedName>
</protein>
<dbReference type="EMBL" id="RWGY01000002">
    <property type="protein sequence ID" value="TVU51390.1"/>
    <property type="molecule type" value="Genomic_DNA"/>
</dbReference>